<dbReference type="InterPro" id="IPR016454">
    <property type="entry name" value="Cysteine_dSase"/>
</dbReference>
<evidence type="ECO:0000256" key="3">
    <source>
        <dbReference type="ARBA" id="ARBA00012239"/>
    </source>
</evidence>
<dbReference type="STRING" id="1817772.A2527_13635"/>
<proteinExistence type="inferred from homology"/>
<evidence type="ECO:0000256" key="6">
    <source>
        <dbReference type="ARBA" id="ARBA00022898"/>
    </source>
</evidence>
<sequence>MRNKIHLDYAASTPLDRRVLEAMAPGFEFFAANPSAIHGSARSAEQVWVKGKERIANLLGVRRADLIITSGGTESNHLGLLGYLKTLPGGHILVNPGEHVSVRRPLEELAKQANWSLEWLKVDPFGQVDLEQAERQIKADTKLLVVQWASNETGLLQPIERLASLTQKKGVTFFSDASQAALTEVLKPKDLGVDLMTLSGHKIYGPKGVGLLYKREGLNMAPLMWGGGQEYGLRPGTENLSGLLGLAKAMTIANDERNKRRAHFEKLSSLLYQGLEDAGRAIVPPELPRVPHIHSFLFPDRRAHNLLMRLDLLGIEASSGSACSVGMEEPSPGMMALGLNPEEALSVLRFSFGVSNQESEIMQVIEDLWEILGST</sequence>
<protein>
    <recommendedName>
        <fullName evidence="3">cysteine desulfurase</fullName>
        <ecNumber evidence="3">2.8.1.7</ecNumber>
    </recommendedName>
</protein>
<keyword evidence="7" id="KW-0408">Iron</keyword>
<dbReference type="Gene3D" id="1.10.260.50">
    <property type="match status" value="1"/>
</dbReference>
<keyword evidence="6" id="KW-0663">Pyridoxal phosphate</keyword>
<evidence type="ECO:0000256" key="10">
    <source>
        <dbReference type="RuleBase" id="RU004504"/>
    </source>
</evidence>
<dbReference type="InterPro" id="IPR000192">
    <property type="entry name" value="Aminotrans_V_dom"/>
</dbReference>
<keyword evidence="5" id="KW-0479">Metal-binding</keyword>
<accession>A0A1F6G5A1</accession>
<evidence type="ECO:0000256" key="7">
    <source>
        <dbReference type="ARBA" id="ARBA00023004"/>
    </source>
</evidence>
<dbReference type="PANTHER" id="PTHR11601:SF34">
    <property type="entry name" value="CYSTEINE DESULFURASE"/>
    <property type="match status" value="1"/>
</dbReference>
<comment type="catalytic activity">
    <reaction evidence="9">
        <text>(sulfur carrier)-H + L-cysteine = (sulfur carrier)-SH + L-alanine</text>
        <dbReference type="Rhea" id="RHEA:43892"/>
        <dbReference type="Rhea" id="RHEA-COMP:14737"/>
        <dbReference type="Rhea" id="RHEA-COMP:14739"/>
        <dbReference type="ChEBI" id="CHEBI:29917"/>
        <dbReference type="ChEBI" id="CHEBI:35235"/>
        <dbReference type="ChEBI" id="CHEBI:57972"/>
        <dbReference type="ChEBI" id="CHEBI:64428"/>
        <dbReference type="EC" id="2.8.1.7"/>
    </reaction>
</comment>
<evidence type="ECO:0000259" key="11">
    <source>
        <dbReference type="Pfam" id="PF00266"/>
    </source>
</evidence>
<dbReference type="InterPro" id="IPR015422">
    <property type="entry name" value="PyrdxlP-dep_Trfase_small"/>
</dbReference>
<dbReference type="Gene3D" id="3.40.640.10">
    <property type="entry name" value="Type I PLP-dependent aspartate aminotransferase-like (Major domain)"/>
    <property type="match status" value="1"/>
</dbReference>
<comment type="cofactor">
    <cofactor evidence="1 10">
        <name>pyridoxal 5'-phosphate</name>
        <dbReference type="ChEBI" id="CHEBI:597326"/>
    </cofactor>
</comment>
<dbReference type="InterPro" id="IPR015421">
    <property type="entry name" value="PyrdxlP-dep_Trfase_major"/>
</dbReference>
<evidence type="ECO:0000256" key="2">
    <source>
        <dbReference type="ARBA" id="ARBA00006490"/>
    </source>
</evidence>
<organism evidence="12 13">
    <name type="scientific">Candidatus Lambdaproteobacteria bacterium RIFOXYD2_FULL_50_16</name>
    <dbReference type="NCBI Taxonomy" id="1817772"/>
    <lineage>
        <taxon>Bacteria</taxon>
        <taxon>Pseudomonadati</taxon>
        <taxon>Pseudomonadota</taxon>
        <taxon>Candidatus Lambdaproteobacteria</taxon>
    </lineage>
</organism>
<dbReference type="GO" id="GO:0046872">
    <property type="term" value="F:metal ion binding"/>
    <property type="evidence" value="ECO:0007669"/>
    <property type="project" value="UniProtKB-KW"/>
</dbReference>
<dbReference type="InterPro" id="IPR015424">
    <property type="entry name" value="PyrdxlP-dep_Trfase"/>
</dbReference>
<dbReference type="EMBL" id="MFNE01000052">
    <property type="protein sequence ID" value="OGG93281.1"/>
    <property type="molecule type" value="Genomic_DNA"/>
</dbReference>
<dbReference type="GO" id="GO:0051536">
    <property type="term" value="F:iron-sulfur cluster binding"/>
    <property type="evidence" value="ECO:0007669"/>
    <property type="project" value="UniProtKB-KW"/>
</dbReference>
<dbReference type="EC" id="2.8.1.7" evidence="3"/>
<evidence type="ECO:0000256" key="8">
    <source>
        <dbReference type="ARBA" id="ARBA00023014"/>
    </source>
</evidence>
<name>A0A1F6G5A1_9PROT</name>
<dbReference type="InterPro" id="IPR020578">
    <property type="entry name" value="Aminotrans_V_PyrdxlP_BS"/>
</dbReference>
<dbReference type="GO" id="GO:0031071">
    <property type="term" value="F:cysteine desulfurase activity"/>
    <property type="evidence" value="ECO:0007669"/>
    <property type="project" value="UniProtKB-EC"/>
</dbReference>
<evidence type="ECO:0000256" key="1">
    <source>
        <dbReference type="ARBA" id="ARBA00001933"/>
    </source>
</evidence>
<dbReference type="PIRSF" id="PIRSF005572">
    <property type="entry name" value="NifS"/>
    <property type="match status" value="1"/>
</dbReference>
<evidence type="ECO:0000313" key="12">
    <source>
        <dbReference type="EMBL" id="OGG93281.1"/>
    </source>
</evidence>
<comment type="similarity">
    <text evidence="2">Belongs to the class-V pyridoxal-phosphate-dependent aminotransferase family. NifS/IscS subfamily.</text>
</comment>
<evidence type="ECO:0000256" key="5">
    <source>
        <dbReference type="ARBA" id="ARBA00022723"/>
    </source>
</evidence>
<evidence type="ECO:0000256" key="9">
    <source>
        <dbReference type="ARBA" id="ARBA00050776"/>
    </source>
</evidence>
<comment type="caution">
    <text evidence="12">The sequence shown here is derived from an EMBL/GenBank/DDBJ whole genome shotgun (WGS) entry which is preliminary data.</text>
</comment>
<dbReference type="PROSITE" id="PS00595">
    <property type="entry name" value="AA_TRANSFER_CLASS_5"/>
    <property type="match status" value="1"/>
</dbReference>
<dbReference type="Pfam" id="PF00266">
    <property type="entry name" value="Aminotran_5"/>
    <property type="match status" value="1"/>
</dbReference>
<dbReference type="Gene3D" id="3.90.1150.10">
    <property type="entry name" value="Aspartate Aminotransferase, domain 1"/>
    <property type="match status" value="1"/>
</dbReference>
<dbReference type="Proteomes" id="UP000178449">
    <property type="component" value="Unassembled WGS sequence"/>
</dbReference>
<keyword evidence="8" id="KW-0411">Iron-sulfur</keyword>
<dbReference type="AlphaFoldDB" id="A0A1F6G5A1"/>
<evidence type="ECO:0000313" key="13">
    <source>
        <dbReference type="Proteomes" id="UP000178449"/>
    </source>
</evidence>
<gene>
    <name evidence="12" type="ORF">A2527_13635</name>
</gene>
<reference evidence="12 13" key="1">
    <citation type="journal article" date="2016" name="Nat. Commun.">
        <title>Thousands of microbial genomes shed light on interconnected biogeochemical processes in an aquifer system.</title>
        <authorList>
            <person name="Anantharaman K."/>
            <person name="Brown C.T."/>
            <person name="Hug L.A."/>
            <person name="Sharon I."/>
            <person name="Castelle C.J."/>
            <person name="Probst A.J."/>
            <person name="Thomas B.C."/>
            <person name="Singh A."/>
            <person name="Wilkins M.J."/>
            <person name="Karaoz U."/>
            <person name="Brodie E.L."/>
            <person name="Williams K.H."/>
            <person name="Hubbard S.S."/>
            <person name="Banfield J.F."/>
        </authorList>
    </citation>
    <scope>NUCLEOTIDE SEQUENCE [LARGE SCALE GENOMIC DNA]</scope>
</reference>
<keyword evidence="4" id="KW-0808">Transferase</keyword>
<evidence type="ECO:0000256" key="4">
    <source>
        <dbReference type="ARBA" id="ARBA00022679"/>
    </source>
</evidence>
<dbReference type="PANTHER" id="PTHR11601">
    <property type="entry name" value="CYSTEINE DESULFURYLASE FAMILY MEMBER"/>
    <property type="match status" value="1"/>
</dbReference>
<feature type="domain" description="Aminotransferase class V" evidence="11">
    <location>
        <begin position="5"/>
        <end position="363"/>
    </location>
</feature>
<dbReference type="SUPFAM" id="SSF53383">
    <property type="entry name" value="PLP-dependent transferases"/>
    <property type="match status" value="1"/>
</dbReference>